<dbReference type="EMBL" id="FN317335">
    <property type="protein sequence ID" value="CAX73066.1"/>
    <property type="molecule type" value="mRNA"/>
</dbReference>
<reference evidence="1" key="2">
    <citation type="submission" date="2009-03" db="EMBL/GenBank/DDBJ databases">
        <authorList>
            <person name="Gang L."/>
        </authorList>
    </citation>
    <scope>NUCLEOTIDE SEQUENCE</scope>
    <source>
        <strain evidence="1">Anhui</strain>
    </source>
</reference>
<organism evidence="1">
    <name type="scientific">Schistosoma japonicum</name>
    <name type="common">Blood fluke</name>
    <dbReference type="NCBI Taxonomy" id="6182"/>
    <lineage>
        <taxon>Eukaryota</taxon>
        <taxon>Metazoa</taxon>
        <taxon>Spiralia</taxon>
        <taxon>Lophotrochozoa</taxon>
        <taxon>Platyhelminthes</taxon>
        <taxon>Trematoda</taxon>
        <taxon>Digenea</taxon>
        <taxon>Strigeidida</taxon>
        <taxon>Schistosomatoidea</taxon>
        <taxon>Schistosomatidae</taxon>
        <taxon>Schistosoma</taxon>
    </lineage>
</organism>
<reference evidence="1" key="1">
    <citation type="journal article" date="2009" name="Nature">
        <title>The Schistosoma japonicum genome reveals features of host-parasite interplay.</title>
        <authorList>
            <person name="Liu F."/>
            <person name="Zhou Y."/>
            <person name="Wang Z.Q."/>
            <person name="Lu G."/>
            <person name="Zheng H."/>
            <person name="Brindley P.J."/>
            <person name="McManus D.P."/>
            <person name="Blair D."/>
            <person name="Zhang Q.H."/>
            <person name="Zhong Y."/>
            <person name="Wang S."/>
            <person name="Han Z.G."/>
            <person name="Chen Z."/>
        </authorList>
    </citation>
    <scope>NUCLEOTIDE SEQUENCE</scope>
    <source>
        <strain evidence="1">Anhui</strain>
    </source>
</reference>
<protein>
    <submittedName>
        <fullName evidence="1">Hypotheticial protein</fullName>
    </submittedName>
</protein>
<name>C1LED8_SCHJA</name>
<dbReference type="AlphaFoldDB" id="C1LED8"/>
<accession>C1LED8</accession>
<sequence>MNIKSWIINWLYSDFSVREQYTLYKGKSYTNLLTKVGELQGPKMIETSQILYMQLV</sequence>
<proteinExistence type="evidence at transcript level"/>
<evidence type="ECO:0000313" key="1">
    <source>
        <dbReference type="EMBL" id="CAX73066.1"/>
    </source>
</evidence>